<reference evidence="2 3" key="1">
    <citation type="journal article" date="2020" name="ISME J.">
        <title>Uncovering the hidden diversity of litter-decomposition mechanisms in mushroom-forming fungi.</title>
        <authorList>
            <person name="Floudas D."/>
            <person name="Bentzer J."/>
            <person name="Ahren D."/>
            <person name="Johansson T."/>
            <person name="Persson P."/>
            <person name="Tunlid A."/>
        </authorList>
    </citation>
    <scope>NUCLEOTIDE SEQUENCE [LARGE SCALE GENOMIC DNA]</scope>
    <source>
        <strain evidence="2 3">CBS 101986</strain>
    </source>
</reference>
<feature type="region of interest" description="Disordered" evidence="1">
    <location>
        <begin position="60"/>
        <end position="82"/>
    </location>
</feature>
<protein>
    <recommendedName>
        <fullName evidence="4">EKC/KEOPS complex subunit GON7</fullName>
    </recommendedName>
</protein>
<evidence type="ECO:0000313" key="2">
    <source>
        <dbReference type="EMBL" id="KAF5312528.1"/>
    </source>
</evidence>
<name>A0A8H5AX89_9AGAR</name>
<feature type="compositionally biased region" description="Polar residues" evidence="1">
    <location>
        <begin position="60"/>
        <end position="69"/>
    </location>
</feature>
<feature type="region of interest" description="Disordered" evidence="1">
    <location>
        <begin position="118"/>
        <end position="139"/>
    </location>
</feature>
<feature type="compositionally biased region" description="Acidic residues" evidence="1">
    <location>
        <begin position="127"/>
        <end position="139"/>
    </location>
</feature>
<feature type="compositionally biased region" description="Basic and acidic residues" evidence="1">
    <location>
        <begin position="70"/>
        <end position="82"/>
    </location>
</feature>
<sequence length="139" mass="15352">MGERFEVEVHVHYNEGQISIFVVVVVAVSDLSNAHPLPLPKFSMSSPAIKITYTLKPPTSVQGGNLATQKSHEHPIKPADEGKTAFYTALRKSIDAARTEIGDELTAWRDVIGKAELVKEPKKVPEGEEEEEEEEDESV</sequence>
<dbReference type="AlphaFoldDB" id="A0A8H5AX89"/>
<dbReference type="EMBL" id="JAACJJ010000056">
    <property type="protein sequence ID" value="KAF5312528.1"/>
    <property type="molecule type" value="Genomic_DNA"/>
</dbReference>
<comment type="caution">
    <text evidence="2">The sequence shown here is derived from an EMBL/GenBank/DDBJ whole genome shotgun (WGS) entry which is preliminary data.</text>
</comment>
<organism evidence="2 3">
    <name type="scientific">Psilocybe cf. subviscida</name>
    <dbReference type="NCBI Taxonomy" id="2480587"/>
    <lineage>
        <taxon>Eukaryota</taxon>
        <taxon>Fungi</taxon>
        <taxon>Dikarya</taxon>
        <taxon>Basidiomycota</taxon>
        <taxon>Agaricomycotina</taxon>
        <taxon>Agaricomycetes</taxon>
        <taxon>Agaricomycetidae</taxon>
        <taxon>Agaricales</taxon>
        <taxon>Agaricineae</taxon>
        <taxon>Strophariaceae</taxon>
        <taxon>Psilocybe</taxon>
    </lineage>
</organism>
<dbReference type="OrthoDB" id="2553859at2759"/>
<evidence type="ECO:0008006" key="4">
    <source>
        <dbReference type="Google" id="ProtNLM"/>
    </source>
</evidence>
<evidence type="ECO:0000313" key="3">
    <source>
        <dbReference type="Proteomes" id="UP000567179"/>
    </source>
</evidence>
<gene>
    <name evidence="2" type="ORF">D9619_002471</name>
</gene>
<evidence type="ECO:0000256" key="1">
    <source>
        <dbReference type="SAM" id="MobiDB-lite"/>
    </source>
</evidence>
<keyword evidence="3" id="KW-1185">Reference proteome</keyword>
<dbReference type="Proteomes" id="UP000567179">
    <property type="component" value="Unassembled WGS sequence"/>
</dbReference>
<accession>A0A8H5AX89</accession>
<proteinExistence type="predicted"/>